<gene>
    <name evidence="9" type="ORF">ACFSUF_16885</name>
</gene>
<dbReference type="InterPro" id="IPR003593">
    <property type="entry name" value="AAA+_ATPase"/>
</dbReference>
<evidence type="ECO:0000256" key="4">
    <source>
        <dbReference type="ARBA" id="ARBA00022475"/>
    </source>
</evidence>
<evidence type="ECO:0000256" key="6">
    <source>
        <dbReference type="ARBA" id="ARBA00022840"/>
    </source>
</evidence>
<evidence type="ECO:0000313" key="9">
    <source>
        <dbReference type="EMBL" id="MFD2614084.1"/>
    </source>
</evidence>
<dbReference type="PROSITE" id="PS50893">
    <property type="entry name" value="ABC_TRANSPORTER_2"/>
    <property type="match status" value="1"/>
</dbReference>
<dbReference type="Proteomes" id="UP001597541">
    <property type="component" value="Unassembled WGS sequence"/>
</dbReference>
<dbReference type="InterPro" id="IPR017871">
    <property type="entry name" value="ABC_transporter-like_CS"/>
</dbReference>
<evidence type="ECO:0000256" key="7">
    <source>
        <dbReference type="ARBA" id="ARBA00023136"/>
    </source>
</evidence>
<dbReference type="EMBL" id="JBHUME010000010">
    <property type="protein sequence ID" value="MFD2614084.1"/>
    <property type="molecule type" value="Genomic_DNA"/>
</dbReference>
<keyword evidence="3" id="KW-0813">Transport</keyword>
<dbReference type="SMART" id="SM00382">
    <property type="entry name" value="AAA"/>
    <property type="match status" value="1"/>
</dbReference>
<evidence type="ECO:0000313" key="10">
    <source>
        <dbReference type="Proteomes" id="UP001597541"/>
    </source>
</evidence>
<evidence type="ECO:0000256" key="5">
    <source>
        <dbReference type="ARBA" id="ARBA00022741"/>
    </source>
</evidence>
<comment type="caution">
    <text evidence="9">The sequence shown here is derived from an EMBL/GenBank/DDBJ whole genome shotgun (WGS) entry which is preliminary data.</text>
</comment>
<dbReference type="Pfam" id="PF00005">
    <property type="entry name" value="ABC_tran"/>
    <property type="match status" value="1"/>
</dbReference>
<reference evidence="10" key="1">
    <citation type="journal article" date="2019" name="Int. J. Syst. Evol. Microbiol.">
        <title>The Global Catalogue of Microorganisms (GCM) 10K type strain sequencing project: providing services to taxonomists for standard genome sequencing and annotation.</title>
        <authorList>
            <consortium name="The Broad Institute Genomics Platform"/>
            <consortium name="The Broad Institute Genome Sequencing Center for Infectious Disease"/>
            <person name="Wu L."/>
            <person name="Ma J."/>
        </authorList>
    </citation>
    <scope>NUCLEOTIDE SEQUENCE [LARGE SCALE GENOMIC DNA]</scope>
    <source>
        <strain evidence="10">KCTC 3950</strain>
    </source>
</reference>
<keyword evidence="5" id="KW-0547">Nucleotide-binding</keyword>
<keyword evidence="4" id="KW-1003">Cell membrane</keyword>
<dbReference type="CDD" id="cd03257">
    <property type="entry name" value="ABC_NikE_OppD_transporters"/>
    <property type="match status" value="1"/>
</dbReference>
<dbReference type="NCBIfam" id="TIGR01727">
    <property type="entry name" value="oligo_HPY"/>
    <property type="match status" value="1"/>
</dbReference>
<dbReference type="GO" id="GO:0005524">
    <property type="term" value="F:ATP binding"/>
    <property type="evidence" value="ECO:0007669"/>
    <property type="project" value="UniProtKB-KW"/>
</dbReference>
<accession>A0ABW5PGN9</accession>
<sequence length="342" mass="37401">MTEHVLEVEGLEVTMSGGGREFHVVNGVSFHIQKGETLGVVGESGCGKSMTSLSVMRLIPAPPGRIKSGSIRLKGKDLLKLSEREMRNVRGNEVSMIFQEPMTSLNPVFRIGKQLDEAILLHQNVPKEEAKRRSIEMLMTVGIARAEQIYKSFPFQLSGGMRQRVMIAMGLACKPELLIADEPTTALDVTIQAQILDLMKQLKEETGTSIMLITHDLGVIAEMCDRVMVMYAGEIVEEASTEGLFDRPMHPYTRGLMQSKPDLDEERESLYSIPGQVPPAGTILEGCRFAPRCELAQDICRQNHPKLEVSGEGHRVRCWLAGESALGEIAAGAAPVSGGTSS</sequence>
<dbReference type="PROSITE" id="PS00211">
    <property type="entry name" value="ABC_TRANSPORTER_1"/>
    <property type="match status" value="1"/>
</dbReference>
<organism evidence="9 10">
    <name type="scientific">Paenibacillus gansuensis</name>
    <dbReference type="NCBI Taxonomy" id="306542"/>
    <lineage>
        <taxon>Bacteria</taxon>
        <taxon>Bacillati</taxon>
        <taxon>Bacillota</taxon>
        <taxon>Bacilli</taxon>
        <taxon>Bacillales</taxon>
        <taxon>Paenibacillaceae</taxon>
        <taxon>Paenibacillus</taxon>
    </lineage>
</organism>
<dbReference type="Pfam" id="PF08352">
    <property type="entry name" value="oligo_HPY"/>
    <property type="match status" value="1"/>
</dbReference>
<dbReference type="InterPro" id="IPR013563">
    <property type="entry name" value="Oligopep_ABC_C"/>
</dbReference>
<protein>
    <submittedName>
        <fullName evidence="9">ABC transporter ATP-binding protein</fullName>
    </submittedName>
</protein>
<dbReference type="InterPro" id="IPR003439">
    <property type="entry name" value="ABC_transporter-like_ATP-bd"/>
</dbReference>
<comment type="similarity">
    <text evidence="2">Belongs to the ABC transporter superfamily.</text>
</comment>
<dbReference type="RefSeq" id="WP_377604568.1">
    <property type="nucleotide sequence ID" value="NZ_JBHUME010000010.1"/>
</dbReference>
<evidence type="ECO:0000256" key="2">
    <source>
        <dbReference type="ARBA" id="ARBA00005417"/>
    </source>
</evidence>
<keyword evidence="7" id="KW-0472">Membrane</keyword>
<evidence type="ECO:0000256" key="1">
    <source>
        <dbReference type="ARBA" id="ARBA00004202"/>
    </source>
</evidence>
<comment type="subcellular location">
    <subcellularLocation>
        <location evidence="1">Cell membrane</location>
        <topology evidence="1">Peripheral membrane protein</topology>
    </subcellularLocation>
</comment>
<dbReference type="PANTHER" id="PTHR43297">
    <property type="entry name" value="OLIGOPEPTIDE TRANSPORT ATP-BINDING PROTEIN APPD"/>
    <property type="match status" value="1"/>
</dbReference>
<proteinExistence type="inferred from homology"/>
<name>A0ABW5PGN9_9BACL</name>
<dbReference type="PANTHER" id="PTHR43297:SF2">
    <property type="entry name" value="DIPEPTIDE TRANSPORT ATP-BINDING PROTEIN DPPD"/>
    <property type="match status" value="1"/>
</dbReference>
<dbReference type="SUPFAM" id="SSF52540">
    <property type="entry name" value="P-loop containing nucleoside triphosphate hydrolases"/>
    <property type="match status" value="1"/>
</dbReference>
<dbReference type="Gene3D" id="3.40.50.300">
    <property type="entry name" value="P-loop containing nucleotide triphosphate hydrolases"/>
    <property type="match status" value="1"/>
</dbReference>
<evidence type="ECO:0000256" key="3">
    <source>
        <dbReference type="ARBA" id="ARBA00022448"/>
    </source>
</evidence>
<dbReference type="InterPro" id="IPR027417">
    <property type="entry name" value="P-loop_NTPase"/>
</dbReference>
<dbReference type="InterPro" id="IPR050388">
    <property type="entry name" value="ABC_Ni/Peptide_Import"/>
</dbReference>
<evidence type="ECO:0000259" key="8">
    <source>
        <dbReference type="PROSITE" id="PS50893"/>
    </source>
</evidence>
<keyword evidence="6 9" id="KW-0067">ATP-binding</keyword>
<feature type="domain" description="ABC transporter" evidence="8">
    <location>
        <begin position="8"/>
        <end position="257"/>
    </location>
</feature>
<keyword evidence="10" id="KW-1185">Reference proteome</keyword>